<dbReference type="HOGENOM" id="CLU_122357_0_1_4"/>
<protein>
    <submittedName>
        <fullName evidence="2">Membrane protein</fullName>
    </submittedName>
</protein>
<accession>A0A0C5J7A2</accession>
<dbReference type="STRING" id="1565605.PG1C_03785"/>
<dbReference type="EMBL" id="CP010554">
    <property type="protein sequence ID" value="AJP47825.1"/>
    <property type="molecule type" value="Genomic_DNA"/>
</dbReference>
<name>A0A0C5J7A2_9PROT</name>
<feature type="transmembrane region" description="Helical" evidence="1">
    <location>
        <begin position="87"/>
        <end position="108"/>
    </location>
</feature>
<keyword evidence="3" id="KW-1185">Reference proteome</keyword>
<evidence type="ECO:0000313" key="3">
    <source>
        <dbReference type="Proteomes" id="UP000061603"/>
    </source>
</evidence>
<dbReference type="RefSeq" id="WP_202636102.1">
    <property type="nucleotide sequence ID" value="NZ_CP010554.1"/>
</dbReference>
<evidence type="ECO:0000256" key="1">
    <source>
        <dbReference type="SAM" id="Phobius"/>
    </source>
</evidence>
<keyword evidence="1" id="KW-0812">Transmembrane</keyword>
<dbReference type="Pfam" id="PF09842">
    <property type="entry name" value="DUF2069"/>
    <property type="match status" value="1"/>
</dbReference>
<proteinExistence type="predicted"/>
<dbReference type="Proteomes" id="UP000061603">
    <property type="component" value="Chromosome"/>
</dbReference>
<dbReference type="InterPro" id="IPR018643">
    <property type="entry name" value="DUF2069_membrane"/>
</dbReference>
<sequence length="121" mass="13189">MTAAVWSNRLAIFSLNGLLFLCLAWELWLAPIHPGGSTLFLKALPLLFPFFGILHGKRYTHQWTSMLTLAYLTEGIVRATAETGTSQTLAVAEALLAFLLFVSCVAYARTTAPSKLAKSAD</sequence>
<keyword evidence="1" id="KW-0472">Membrane</keyword>
<evidence type="ECO:0000313" key="2">
    <source>
        <dbReference type="EMBL" id="AJP47825.1"/>
    </source>
</evidence>
<feature type="transmembrane region" description="Helical" evidence="1">
    <location>
        <begin position="39"/>
        <end position="56"/>
    </location>
</feature>
<organism evidence="2 3">
    <name type="scientific">Rugosibacter aromaticivorans</name>
    <dbReference type="NCBI Taxonomy" id="1565605"/>
    <lineage>
        <taxon>Bacteria</taxon>
        <taxon>Pseudomonadati</taxon>
        <taxon>Pseudomonadota</taxon>
        <taxon>Betaproteobacteria</taxon>
        <taxon>Nitrosomonadales</taxon>
        <taxon>Sterolibacteriaceae</taxon>
        <taxon>Rugosibacter</taxon>
    </lineage>
</organism>
<dbReference type="KEGG" id="rbu:PG1C_03785"/>
<keyword evidence="1" id="KW-1133">Transmembrane helix</keyword>
<gene>
    <name evidence="2" type="ORF">PG1C_03785</name>
</gene>
<dbReference type="AlphaFoldDB" id="A0A0C5J7A2"/>
<reference evidence="2 3" key="1">
    <citation type="journal article" date="2015" name="Genome Announc.">
        <title>Complete Genome Sequence of a Novel Bacterium within the Family Rhodocyclaceae That Degrades Polycyclic Aromatic Hydrocarbons.</title>
        <authorList>
            <person name="Singleton D.R."/>
            <person name="Dickey A.N."/>
            <person name="Scholl E.H."/>
            <person name="Wright F.A."/>
            <person name="Aitken M.D."/>
        </authorList>
    </citation>
    <scope>NUCLEOTIDE SEQUENCE [LARGE SCALE GENOMIC DNA]</scope>
    <source>
        <strain evidence="3">PG1-Ca6</strain>
    </source>
</reference>
<dbReference type="PATRIC" id="fig|1565605.3.peg.798"/>